<dbReference type="HOGENOM" id="CLU_1234051_0_0_10"/>
<sequence>MKKYFLYAILISAAAFTACSSDDSSDIEADVPFYQNLGVAYDITNNTTRVGANFNKYDSAGVNIKLNGPASILINGKTPNFANVGVYFYTYSFSGLDDMTFVFTRAKDSVFTNVATLKDVKPIAIPESFTSINRKTSTTLTWEGDPVGDDEMVEAAISYDGGVTTLYNRDKGSQSISITLGNQVTASKATLSLSRAKTHPLQESNGNAGGQLDVSYIQSKEVRLE</sequence>
<proteinExistence type="predicted"/>
<dbReference type="STRING" id="1203610.HMPREF1536_04475"/>
<evidence type="ECO:0000313" key="2">
    <source>
        <dbReference type="EMBL" id="KKB49411.1"/>
    </source>
</evidence>
<dbReference type="EMBL" id="AQHW01000025">
    <property type="protein sequence ID" value="KKB49411.1"/>
    <property type="molecule type" value="Genomic_DNA"/>
</dbReference>
<evidence type="ECO:0008006" key="4">
    <source>
        <dbReference type="Google" id="ProtNLM"/>
    </source>
</evidence>
<comment type="caution">
    <text evidence="2">The sequence shown here is derived from an EMBL/GenBank/DDBJ whole genome shotgun (WGS) entry which is preliminary data.</text>
</comment>
<reference evidence="2 3" key="1">
    <citation type="submission" date="2013-04" db="EMBL/GenBank/DDBJ databases">
        <title>The Genome Sequence of Parabacteroides gordonii DSM 23371.</title>
        <authorList>
            <consortium name="The Broad Institute Genomics Platform"/>
            <person name="Earl A."/>
            <person name="Ward D."/>
            <person name="Feldgarden M."/>
            <person name="Gevers D."/>
            <person name="Martens E."/>
            <person name="Sakamoto M."/>
            <person name="Benno Y."/>
            <person name="Suzuki N."/>
            <person name="Matsunaga N."/>
            <person name="Koshihara K."/>
            <person name="Seki M."/>
            <person name="Komiya H."/>
            <person name="Walker B."/>
            <person name="Young S."/>
            <person name="Zeng Q."/>
            <person name="Gargeya S."/>
            <person name="Fitzgerald M."/>
            <person name="Haas B."/>
            <person name="Abouelleil A."/>
            <person name="Allen A.W."/>
            <person name="Alvarado L."/>
            <person name="Arachchi H.M."/>
            <person name="Berlin A.M."/>
            <person name="Chapman S.B."/>
            <person name="Gainer-Dewar J."/>
            <person name="Goldberg J."/>
            <person name="Griggs A."/>
            <person name="Gujja S."/>
            <person name="Hansen M."/>
            <person name="Howarth C."/>
            <person name="Imamovic A."/>
            <person name="Ireland A."/>
            <person name="Larimer J."/>
            <person name="McCowan C."/>
            <person name="Murphy C."/>
            <person name="Pearson M."/>
            <person name="Poon T.W."/>
            <person name="Priest M."/>
            <person name="Roberts A."/>
            <person name="Saif S."/>
            <person name="Shea T."/>
            <person name="Sisk P."/>
            <person name="Sykes S."/>
            <person name="Wortman J."/>
            <person name="Nusbaum C."/>
            <person name="Birren B."/>
        </authorList>
    </citation>
    <scope>NUCLEOTIDE SEQUENCE [LARGE SCALE GENOMIC DNA]</scope>
    <source>
        <strain evidence="2 3">MS-1</strain>
    </source>
</reference>
<keyword evidence="1" id="KW-0732">Signal</keyword>
<organism evidence="2 3">
    <name type="scientific">Parabacteroides gordonii MS-1 = DSM 23371</name>
    <dbReference type="NCBI Taxonomy" id="1203610"/>
    <lineage>
        <taxon>Bacteria</taxon>
        <taxon>Pseudomonadati</taxon>
        <taxon>Bacteroidota</taxon>
        <taxon>Bacteroidia</taxon>
        <taxon>Bacteroidales</taxon>
        <taxon>Tannerellaceae</taxon>
        <taxon>Parabacteroides</taxon>
    </lineage>
</organism>
<feature type="chain" id="PRO_5002488941" description="DUF4397 domain-containing protein" evidence="1">
    <location>
        <begin position="21"/>
        <end position="225"/>
    </location>
</feature>
<evidence type="ECO:0000256" key="1">
    <source>
        <dbReference type="SAM" id="SignalP"/>
    </source>
</evidence>
<evidence type="ECO:0000313" key="3">
    <source>
        <dbReference type="Proteomes" id="UP000033035"/>
    </source>
</evidence>
<dbReference type="Proteomes" id="UP000033035">
    <property type="component" value="Unassembled WGS sequence"/>
</dbReference>
<dbReference type="PROSITE" id="PS51257">
    <property type="entry name" value="PROKAR_LIPOPROTEIN"/>
    <property type="match status" value="1"/>
</dbReference>
<dbReference type="AlphaFoldDB" id="A0A0F5IV24"/>
<protein>
    <recommendedName>
        <fullName evidence="4">DUF4397 domain-containing protein</fullName>
    </recommendedName>
</protein>
<feature type="signal peptide" evidence="1">
    <location>
        <begin position="1"/>
        <end position="20"/>
    </location>
</feature>
<dbReference type="PATRIC" id="fig|1203610.3.peg.4561"/>
<gene>
    <name evidence="2" type="ORF">HMPREF1536_04475</name>
</gene>
<accession>A0A0F5IV24</accession>
<dbReference type="RefSeq" id="WP_028729033.1">
    <property type="nucleotide sequence ID" value="NZ_KE386763.1"/>
</dbReference>
<name>A0A0F5IV24_9BACT</name>
<keyword evidence="3" id="KW-1185">Reference proteome</keyword>